<comment type="subcellular location">
    <subcellularLocation>
        <location evidence="1">Membrane</location>
        <topology evidence="1">Multi-pass membrane protein</topology>
    </subcellularLocation>
</comment>
<feature type="transmembrane region" description="Helical" evidence="9">
    <location>
        <begin position="89"/>
        <end position="105"/>
    </location>
</feature>
<feature type="binding site" evidence="7">
    <location>
        <position position="48"/>
    </location>
    <ligand>
        <name>Ca(2+)</name>
        <dbReference type="ChEBI" id="CHEBI:29108"/>
    </ligand>
</feature>
<feature type="binding site" evidence="7">
    <location>
        <position position="37"/>
    </location>
    <ligand>
        <name>Ca(2+)</name>
        <dbReference type="ChEBI" id="CHEBI:29108"/>
    </ligand>
</feature>
<evidence type="ECO:0000256" key="2">
    <source>
        <dbReference type="ARBA" id="ARBA00009780"/>
    </source>
</evidence>
<dbReference type="AlphaFoldDB" id="A0A8I3A1J0"/>
<dbReference type="Pfam" id="PF05875">
    <property type="entry name" value="Ceramidase"/>
    <property type="match status" value="1"/>
</dbReference>
<evidence type="ECO:0000313" key="10">
    <source>
        <dbReference type="EMBL" id="KAG7143510.1"/>
    </source>
</evidence>
<name>A0A8I3A1J0_VERLO</name>
<keyword evidence="4" id="KW-0378">Hydrolase</keyword>
<evidence type="ECO:0000256" key="8">
    <source>
        <dbReference type="PIRSR" id="PIRSR608901-2"/>
    </source>
</evidence>
<accession>A0A8I3A1J0</accession>
<comment type="similarity">
    <text evidence="2">Belongs to the alkaline ceramidase family.</text>
</comment>
<feature type="transmembrane region" description="Helical" evidence="9">
    <location>
        <begin position="57"/>
        <end position="77"/>
    </location>
</feature>
<dbReference type="PANTHER" id="PTHR46187">
    <property type="entry name" value="ALKALINE CERAMIDASE 3"/>
    <property type="match status" value="1"/>
</dbReference>
<feature type="binding site" evidence="8">
    <location>
        <position position="190"/>
    </location>
    <ligand>
        <name>Zn(2+)</name>
        <dbReference type="ChEBI" id="CHEBI:29105"/>
        <note>catalytic</note>
    </ligand>
</feature>
<proteinExistence type="inferred from homology"/>
<evidence type="ECO:0000256" key="1">
    <source>
        <dbReference type="ARBA" id="ARBA00004141"/>
    </source>
</evidence>
<comment type="caution">
    <text evidence="10">The sequence shown here is derived from an EMBL/GenBank/DDBJ whole genome shotgun (WGS) entry which is preliminary data.</text>
</comment>
<dbReference type="GO" id="GO:0046513">
    <property type="term" value="P:ceramide biosynthetic process"/>
    <property type="evidence" value="ECO:0007669"/>
    <property type="project" value="TreeGrafter"/>
</dbReference>
<dbReference type="GO" id="GO:0016811">
    <property type="term" value="F:hydrolase activity, acting on carbon-nitrogen (but not peptide) bonds, in linear amides"/>
    <property type="evidence" value="ECO:0007669"/>
    <property type="project" value="InterPro"/>
</dbReference>
<protein>
    <submittedName>
        <fullName evidence="10">Alkaline ceramidase 3 like protein</fullName>
    </submittedName>
</protein>
<keyword evidence="6 9" id="KW-0472">Membrane</keyword>
<evidence type="ECO:0000256" key="6">
    <source>
        <dbReference type="ARBA" id="ARBA00023136"/>
    </source>
</evidence>
<dbReference type="GO" id="GO:0005789">
    <property type="term" value="C:endoplasmic reticulum membrane"/>
    <property type="evidence" value="ECO:0007669"/>
    <property type="project" value="TreeGrafter"/>
</dbReference>
<keyword evidence="7" id="KW-0106">Calcium</keyword>
<keyword evidence="8" id="KW-0862">Zinc</keyword>
<feature type="transmembrane region" description="Helical" evidence="9">
    <location>
        <begin position="177"/>
        <end position="201"/>
    </location>
</feature>
<feature type="binding site" evidence="8">
    <location>
        <position position="76"/>
    </location>
    <ligand>
        <name>Zn(2+)</name>
        <dbReference type="ChEBI" id="CHEBI:29105"/>
        <note>catalytic</note>
    </ligand>
</feature>
<dbReference type="OrthoDB" id="187171at2759"/>
<feature type="transmembrane region" description="Helical" evidence="9">
    <location>
        <begin position="112"/>
        <end position="132"/>
    </location>
</feature>
<comment type="cofactor">
    <cofactor evidence="8">
        <name>Zn(2+)</name>
        <dbReference type="ChEBI" id="CHEBI:29105"/>
    </cofactor>
</comment>
<evidence type="ECO:0000256" key="7">
    <source>
        <dbReference type="PIRSR" id="PIRSR608901-1"/>
    </source>
</evidence>
<gene>
    <name evidence="10" type="ORF">HYQ45_000302</name>
</gene>
<keyword evidence="7" id="KW-0479">Metal-binding</keyword>
<evidence type="ECO:0000256" key="9">
    <source>
        <dbReference type="SAM" id="Phobius"/>
    </source>
</evidence>
<evidence type="ECO:0000313" key="11">
    <source>
        <dbReference type="Proteomes" id="UP000689129"/>
    </source>
</evidence>
<evidence type="ECO:0000256" key="5">
    <source>
        <dbReference type="ARBA" id="ARBA00022989"/>
    </source>
</evidence>
<dbReference type="Proteomes" id="UP000689129">
    <property type="component" value="Unassembled WGS sequence"/>
</dbReference>
<dbReference type="GO" id="GO:0046872">
    <property type="term" value="F:metal ion binding"/>
    <property type="evidence" value="ECO:0007669"/>
    <property type="project" value="UniProtKB-KW"/>
</dbReference>
<feature type="binding site" evidence="8">
    <location>
        <position position="186"/>
    </location>
    <ligand>
        <name>Zn(2+)</name>
        <dbReference type="ChEBI" id="CHEBI:29105"/>
        <note>catalytic</note>
    </ligand>
</feature>
<dbReference type="GO" id="GO:0046514">
    <property type="term" value="P:ceramide catabolic process"/>
    <property type="evidence" value="ECO:0007669"/>
    <property type="project" value="TreeGrafter"/>
</dbReference>
<evidence type="ECO:0000256" key="3">
    <source>
        <dbReference type="ARBA" id="ARBA00022692"/>
    </source>
</evidence>
<dbReference type="PANTHER" id="PTHR46187:SF3">
    <property type="entry name" value="ALKALINE CERAMIDASE 3"/>
    <property type="match status" value="1"/>
</dbReference>
<reference evidence="10" key="1">
    <citation type="journal article" date="2021" name="Mol. Plant Pathol.">
        <title>A 20-kb lineage-specific genomic region tames virulence in pathogenic amphidiploid Verticillium longisporum.</title>
        <authorList>
            <person name="Harting R."/>
            <person name="Starke J."/>
            <person name="Kusch H."/>
            <person name="Poggeler S."/>
            <person name="Maurus I."/>
            <person name="Schluter R."/>
            <person name="Landesfeind M."/>
            <person name="Bulla I."/>
            <person name="Nowrousian M."/>
            <person name="de Jonge R."/>
            <person name="Stahlhut G."/>
            <person name="Hoff K.J."/>
            <person name="Asshauer K.P."/>
            <person name="Thurmer A."/>
            <person name="Stanke M."/>
            <person name="Daniel R."/>
            <person name="Morgenstern B."/>
            <person name="Thomma B.P.H.J."/>
            <person name="Kronstad J.W."/>
            <person name="Braus-Stromeyer S.A."/>
            <person name="Braus G.H."/>
        </authorList>
    </citation>
    <scope>NUCLEOTIDE SEQUENCE</scope>
    <source>
        <strain evidence="10">Vl32</strain>
    </source>
</reference>
<dbReference type="EMBL" id="JAEMWZ010000005">
    <property type="protein sequence ID" value="KAG7143510.1"/>
    <property type="molecule type" value="Genomic_DNA"/>
</dbReference>
<organism evidence="10 11">
    <name type="scientific">Verticillium longisporum</name>
    <name type="common">Verticillium dahliae var. longisporum</name>
    <dbReference type="NCBI Taxonomy" id="100787"/>
    <lineage>
        <taxon>Eukaryota</taxon>
        <taxon>Fungi</taxon>
        <taxon>Dikarya</taxon>
        <taxon>Ascomycota</taxon>
        <taxon>Pezizomycotina</taxon>
        <taxon>Sordariomycetes</taxon>
        <taxon>Hypocreomycetidae</taxon>
        <taxon>Glomerellales</taxon>
        <taxon>Plectosphaerellaceae</taxon>
        <taxon>Verticillium</taxon>
    </lineage>
</organism>
<evidence type="ECO:0000256" key="4">
    <source>
        <dbReference type="ARBA" id="ARBA00022801"/>
    </source>
</evidence>
<dbReference type="InterPro" id="IPR008901">
    <property type="entry name" value="ACER"/>
</dbReference>
<keyword evidence="5 9" id="KW-1133">Transmembrane helix</keyword>
<sequence>MSSTTPSRGPSFGFPYDDSNGHEGFWGPKTVTLNFCEEDYVVSYYCAEICNHKHDRIFVISFLGYIIVGAGSTAFHSTLKYPMQLVDELSMIYTTCVMCFATFTYRRSNRFSACLGLALMALAAFITAYYHISKDPLFHQNSYGILTAIVLLRSVYVMETELRPKLHAQDPAKAKRILATMWLMGHGWWHLMTGLGGYYYIVWGIWLRRCLGGRENEYKLLWQGHLLSVPQVVRVKEKV</sequence>
<keyword evidence="3 9" id="KW-0812">Transmembrane</keyword>